<accession>A0A2T3ARM4</accession>
<dbReference type="AlphaFoldDB" id="A0A2T3ARM4"/>
<dbReference type="InParanoid" id="A0A2T3ARM4"/>
<organism evidence="3 4">
    <name type="scientific">Amorphotheca resinae ATCC 22711</name>
    <dbReference type="NCBI Taxonomy" id="857342"/>
    <lineage>
        <taxon>Eukaryota</taxon>
        <taxon>Fungi</taxon>
        <taxon>Dikarya</taxon>
        <taxon>Ascomycota</taxon>
        <taxon>Pezizomycotina</taxon>
        <taxon>Leotiomycetes</taxon>
        <taxon>Helotiales</taxon>
        <taxon>Amorphothecaceae</taxon>
        <taxon>Amorphotheca</taxon>
    </lineage>
</organism>
<dbReference type="RefSeq" id="XP_024717304.1">
    <property type="nucleotide sequence ID" value="XM_024867064.1"/>
</dbReference>
<dbReference type="InterPro" id="IPR018523">
    <property type="entry name" value="Isocitrate_lyase_ph_CS"/>
</dbReference>
<evidence type="ECO:0000313" key="4">
    <source>
        <dbReference type="Proteomes" id="UP000241818"/>
    </source>
</evidence>
<comment type="similarity">
    <text evidence="2">Belongs to the isocitrate lyase/PEP mutase superfamily.</text>
</comment>
<dbReference type="GeneID" id="36575145"/>
<proteinExistence type="inferred from homology"/>
<dbReference type="InterPro" id="IPR039556">
    <property type="entry name" value="ICL/PEPM"/>
</dbReference>
<dbReference type="PANTHER" id="PTHR42905">
    <property type="entry name" value="PHOSPHOENOLPYRUVATE CARBOXYLASE"/>
    <property type="match status" value="1"/>
</dbReference>
<dbReference type="STRING" id="857342.A0A2T3ARM4"/>
<evidence type="ECO:0000256" key="2">
    <source>
        <dbReference type="ARBA" id="ARBA00061405"/>
    </source>
</evidence>
<protein>
    <recommendedName>
        <fullName evidence="5">Methylisocitrate lyase</fullName>
    </recommendedName>
</protein>
<dbReference type="CDD" id="cd00377">
    <property type="entry name" value="ICL_PEPM"/>
    <property type="match status" value="1"/>
</dbReference>
<comment type="catalytic activity">
    <reaction evidence="1">
        <text>(2S,3R)-3-hydroxybutane-1,2,3-tricarboxylate = pyruvate + succinate</text>
        <dbReference type="Rhea" id="RHEA:16809"/>
        <dbReference type="ChEBI" id="CHEBI:15361"/>
        <dbReference type="ChEBI" id="CHEBI:30031"/>
        <dbReference type="ChEBI" id="CHEBI:57429"/>
        <dbReference type="EC" id="4.1.3.30"/>
    </reaction>
</comment>
<dbReference type="FunFam" id="3.20.20.60:FF:000009">
    <property type="entry name" value="2-methylisocitrate lyase"/>
    <property type="match status" value="1"/>
</dbReference>
<dbReference type="Pfam" id="PF13714">
    <property type="entry name" value="PEP_mutase"/>
    <property type="match status" value="1"/>
</dbReference>
<dbReference type="InterPro" id="IPR015813">
    <property type="entry name" value="Pyrv/PenolPyrv_kinase-like_dom"/>
</dbReference>
<name>A0A2T3ARM4_AMORE</name>
<evidence type="ECO:0000256" key="1">
    <source>
        <dbReference type="ARBA" id="ARBA00001050"/>
    </source>
</evidence>
<dbReference type="EMBL" id="KZ679017">
    <property type="protein sequence ID" value="PSS09006.1"/>
    <property type="molecule type" value="Genomic_DNA"/>
</dbReference>
<gene>
    <name evidence="3" type="ORF">M430DRAFT_37134</name>
</gene>
<dbReference type="Proteomes" id="UP000241818">
    <property type="component" value="Unassembled WGS sequence"/>
</dbReference>
<dbReference type="InterPro" id="IPR040442">
    <property type="entry name" value="Pyrv_kinase-like_dom_sf"/>
</dbReference>
<dbReference type="Gene3D" id="3.20.20.60">
    <property type="entry name" value="Phosphoenolpyruvate-binding domains"/>
    <property type="match status" value="1"/>
</dbReference>
<sequence>MSKPTVPIPAATKLRAMLAEKDKVVVAPGVYDGLTTRIALETGFDCLYMTGAGTTMSRLGMADLGIATLNDMVQNAGMIASIDRSVPVIADADTGYGGPLMVGRTTAQYMQAGVAALHIEDQVQTKRCGHLKNKELVDEDVYVARIRAAANMRAASAGDIVIIARTDALASLGYDAAVSRLKKAIAAGADVAFLEAITSEEQARRVCQELSPTPVLLNMVAGGMTANISVQKAKEIGFKIIIYPILSMGPMYKAVKDAAKELKETGIVERSAGADVSAKQLFELCGLNEAVEFDIAAGGSLYAKGV</sequence>
<dbReference type="OrthoDB" id="1923844at2759"/>
<evidence type="ECO:0000313" key="3">
    <source>
        <dbReference type="EMBL" id="PSS09006.1"/>
    </source>
</evidence>
<dbReference type="PANTHER" id="PTHR42905:SF2">
    <property type="entry name" value="PHOSPHOENOLPYRUVATE CARBOXYLASE FAMILY PROTEIN"/>
    <property type="match status" value="1"/>
</dbReference>
<evidence type="ECO:0008006" key="5">
    <source>
        <dbReference type="Google" id="ProtNLM"/>
    </source>
</evidence>
<keyword evidence="4" id="KW-1185">Reference proteome</keyword>
<dbReference type="GO" id="GO:0046421">
    <property type="term" value="F:methylisocitrate lyase activity"/>
    <property type="evidence" value="ECO:0007669"/>
    <property type="project" value="UniProtKB-EC"/>
</dbReference>
<dbReference type="SUPFAM" id="SSF51621">
    <property type="entry name" value="Phosphoenolpyruvate/pyruvate domain"/>
    <property type="match status" value="1"/>
</dbReference>
<dbReference type="PROSITE" id="PS00161">
    <property type="entry name" value="ISOCITRATE_LYASE"/>
    <property type="match status" value="1"/>
</dbReference>
<reference evidence="3 4" key="1">
    <citation type="journal article" date="2018" name="New Phytol.">
        <title>Comparative genomics and transcriptomics depict ericoid mycorrhizal fungi as versatile saprotrophs and plant mutualists.</title>
        <authorList>
            <person name="Martino E."/>
            <person name="Morin E."/>
            <person name="Grelet G.A."/>
            <person name="Kuo A."/>
            <person name="Kohler A."/>
            <person name="Daghino S."/>
            <person name="Barry K.W."/>
            <person name="Cichocki N."/>
            <person name="Clum A."/>
            <person name="Dockter R.B."/>
            <person name="Hainaut M."/>
            <person name="Kuo R.C."/>
            <person name="LaButti K."/>
            <person name="Lindahl B.D."/>
            <person name="Lindquist E.A."/>
            <person name="Lipzen A."/>
            <person name="Khouja H.R."/>
            <person name="Magnuson J."/>
            <person name="Murat C."/>
            <person name="Ohm R.A."/>
            <person name="Singer S.W."/>
            <person name="Spatafora J.W."/>
            <person name="Wang M."/>
            <person name="Veneault-Fourrey C."/>
            <person name="Henrissat B."/>
            <person name="Grigoriev I.V."/>
            <person name="Martin F.M."/>
            <person name="Perotto S."/>
        </authorList>
    </citation>
    <scope>NUCLEOTIDE SEQUENCE [LARGE SCALE GENOMIC DNA]</scope>
    <source>
        <strain evidence="3 4">ATCC 22711</strain>
    </source>
</reference>